<sequence length="297" mass="30382">MKVLLFGASGFLGGRVREALAAAPRVTSVDCPGRARCDLVASGVDELTDLVRAAAPDAVVNCTGRLSGTGYDLALANTLVTAKLVEAVATAAPGARLVRLGSAAEYGVVPDGVAVSETDPCEPVSEYGVSHLAATRLLDLATAAGRVDGVTMRVFNPVGAGMHPDNLLGRAAALIQGAARDDADHVTLAALGAYRDFVDVRDAAAAVTAAVTVTDPAARVFNVASGMAVTSREAVELLAKVSGWSGEIRERGLGPARSAAVNWMLGDISLTRAVLDWQPVHSLGDSLWDVWTGAGGN</sequence>
<dbReference type="RefSeq" id="WP_239083987.1">
    <property type="nucleotide sequence ID" value="NZ_BOND01000027.1"/>
</dbReference>
<protein>
    <submittedName>
        <fullName evidence="2">Nucleoside-diphosphate-sugar epimerase</fullName>
    </submittedName>
</protein>
<evidence type="ECO:0000313" key="2">
    <source>
        <dbReference type="EMBL" id="SDY85317.1"/>
    </source>
</evidence>
<evidence type="ECO:0000313" key="3">
    <source>
        <dbReference type="Proteomes" id="UP000199632"/>
    </source>
</evidence>
<reference evidence="3" key="1">
    <citation type="submission" date="2016-10" db="EMBL/GenBank/DDBJ databases">
        <authorList>
            <person name="Varghese N."/>
            <person name="Submissions S."/>
        </authorList>
    </citation>
    <scope>NUCLEOTIDE SEQUENCE [LARGE SCALE GENOMIC DNA]</scope>
    <source>
        <strain evidence="3">DSM 44718</strain>
    </source>
</reference>
<organism evidence="2 3">
    <name type="scientific">Asanoa ishikariensis</name>
    <dbReference type="NCBI Taxonomy" id="137265"/>
    <lineage>
        <taxon>Bacteria</taxon>
        <taxon>Bacillati</taxon>
        <taxon>Actinomycetota</taxon>
        <taxon>Actinomycetes</taxon>
        <taxon>Micromonosporales</taxon>
        <taxon>Micromonosporaceae</taxon>
        <taxon>Asanoa</taxon>
    </lineage>
</organism>
<dbReference type="STRING" id="137265.SAMN05421684_1915"/>
<feature type="domain" description="NAD-dependent epimerase/dehydratase" evidence="1">
    <location>
        <begin position="3"/>
        <end position="224"/>
    </location>
</feature>
<name>A0A1H3N8Q7_9ACTN</name>
<dbReference type="Gene3D" id="3.40.50.720">
    <property type="entry name" value="NAD(P)-binding Rossmann-like Domain"/>
    <property type="match status" value="1"/>
</dbReference>
<dbReference type="InterPro" id="IPR036291">
    <property type="entry name" value="NAD(P)-bd_dom_sf"/>
</dbReference>
<gene>
    <name evidence="2" type="ORF">SAMN05421684_1915</name>
</gene>
<dbReference type="Pfam" id="PF01370">
    <property type="entry name" value="Epimerase"/>
    <property type="match status" value="1"/>
</dbReference>
<dbReference type="PANTHER" id="PTHR43245">
    <property type="entry name" value="BIFUNCTIONAL POLYMYXIN RESISTANCE PROTEIN ARNA"/>
    <property type="match status" value="1"/>
</dbReference>
<keyword evidence="3" id="KW-1185">Reference proteome</keyword>
<dbReference type="SUPFAM" id="SSF51735">
    <property type="entry name" value="NAD(P)-binding Rossmann-fold domains"/>
    <property type="match status" value="1"/>
</dbReference>
<dbReference type="Proteomes" id="UP000199632">
    <property type="component" value="Unassembled WGS sequence"/>
</dbReference>
<accession>A0A1H3N8Q7</accession>
<dbReference type="Gene3D" id="3.90.25.10">
    <property type="entry name" value="UDP-galactose 4-epimerase, domain 1"/>
    <property type="match status" value="1"/>
</dbReference>
<evidence type="ECO:0000259" key="1">
    <source>
        <dbReference type="Pfam" id="PF01370"/>
    </source>
</evidence>
<proteinExistence type="predicted"/>
<dbReference type="EMBL" id="FNQB01000001">
    <property type="protein sequence ID" value="SDY85317.1"/>
    <property type="molecule type" value="Genomic_DNA"/>
</dbReference>
<dbReference type="InterPro" id="IPR050177">
    <property type="entry name" value="Lipid_A_modif_metabolic_enz"/>
</dbReference>
<dbReference type="PANTHER" id="PTHR43245:SF13">
    <property type="entry name" value="UDP-D-APIOSE_UDP-D-XYLOSE SYNTHASE 2"/>
    <property type="match status" value="1"/>
</dbReference>
<dbReference type="InterPro" id="IPR001509">
    <property type="entry name" value="Epimerase_deHydtase"/>
</dbReference>
<dbReference type="AlphaFoldDB" id="A0A1H3N8Q7"/>